<name>A0ABU6T8M6_9FABA</name>
<dbReference type="EMBL" id="JASCZI010090669">
    <property type="protein sequence ID" value="MED6144566.1"/>
    <property type="molecule type" value="Genomic_DNA"/>
</dbReference>
<evidence type="ECO:0000313" key="2">
    <source>
        <dbReference type="Proteomes" id="UP001341840"/>
    </source>
</evidence>
<gene>
    <name evidence="1" type="ORF">PIB30_016838</name>
</gene>
<evidence type="ECO:0000313" key="1">
    <source>
        <dbReference type="EMBL" id="MED6144566.1"/>
    </source>
</evidence>
<evidence type="ECO:0008006" key="3">
    <source>
        <dbReference type="Google" id="ProtNLM"/>
    </source>
</evidence>
<protein>
    <recommendedName>
        <fullName evidence="3">Ubiquitin-like protease family profile domain-containing protein</fullName>
    </recommendedName>
</protein>
<dbReference type="Proteomes" id="UP001341840">
    <property type="component" value="Unassembled WGS sequence"/>
</dbReference>
<sequence>MDKKKKRPHDISTLINHQECMVYLDKDKLFMHRFLFAPVLNSEHWWLYVLDVEQKNFFVIDYKNIESPSPERTTMNQFAHALEEFRKKIVAKLMLSEENAKRVDIIREVNEMRNIKHDAVLRSPFVQISSADLDSR</sequence>
<dbReference type="Gene3D" id="3.40.395.10">
    <property type="entry name" value="Adenoviral Proteinase, Chain A"/>
    <property type="match status" value="1"/>
</dbReference>
<accession>A0ABU6T8M6</accession>
<reference evidence="1 2" key="1">
    <citation type="journal article" date="2023" name="Plants (Basel)">
        <title>Bridging the Gap: Combining Genomics and Transcriptomics Approaches to Understand Stylosanthes scabra, an Orphan Legume from the Brazilian Caatinga.</title>
        <authorList>
            <person name="Ferreira-Neto J.R.C."/>
            <person name="da Silva M.D."/>
            <person name="Binneck E."/>
            <person name="de Melo N.F."/>
            <person name="da Silva R.H."/>
            <person name="de Melo A.L.T.M."/>
            <person name="Pandolfi V."/>
            <person name="Bustamante F.O."/>
            <person name="Brasileiro-Vidal A.C."/>
            <person name="Benko-Iseppon A.M."/>
        </authorList>
    </citation>
    <scope>NUCLEOTIDE SEQUENCE [LARGE SCALE GENOMIC DNA]</scope>
    <source>
        <tissue evidence="1">Leaves</tissue>
    </source>
</reference>
<dbReference type="SUPFAM" id="SSF54001">
    <property type="entry name" value="Cysteine proteinases"/>
    <property type="match status" value="1"/>
</dbReference>
<keyword evidence="2" id="KW-1185">Reference proteome</keyword>
<organism evidence="1 2">
    <name type="scientific">Stylosanthes scabra</name>
    <dbReference type="NCBI Taxonomy" id="79078"/>
    <lineage>
        <taxon>Eukaryota</taxon>
        <taxon>Viridiplantae</taxon>
        <taxon>Streptophyta</taxon>
        <taxon>Embryophyta</taxon>
        <taxon>Tracheophyta</taxon>
        <taxon>Spermatophyta</taxon>
        <taxon>Magnoliopsida</taxon>
        <taxon>eudicotyledons</taxon>
        <taxon>Gunneridae</taxon>
        <taxon>Pentapetalae</taxon>
        <taxon>rosids</taxon>
        <taxon>fabids</taxon>
        <taxon>Fabales</taxon>
        <taxon>Fabaceae</taxon>
        <taxon>Papilionoideae</taxon>
        <taxon>50 kb inversion clade</taxon>
        <taxon>dalbergioids sensu lato</taxon>
        <taxon>Dalbergieae</taxon>
        <taxon>Pterocarpus clade</taxon>
        <taxon>Stylosanthes</taxon>
    </lineage>
</organism>
<comment type="caution">
    <text evidence="1">The sequence shown here is derived from an EMBL/GenBank/DDBJ whole genome shotgun (WGS) entry which is preliminary data.</text>
</comment>
<proteinExistence type="predicted"/>
<dbReference type="InterPro" id="IPR038765">
    <property type="entry name" value="Papain-like_cys_pep_sf"/>
</dbReference>